<sequence length="741" mass="84383">MPPKRPAQKPTALRNVYQFRSEDKVLFKTCKELKSGLTPLDVPGDGSTKTAINLHKKLQNYQRERFRGFNAEELRSLDSLAPYYEFEENLLLYTLDNPLHPVFQKERWSQPLLLHQALFPLDLGRNGFWDVQNDIVWAQLIPGLRIASQILEQAQSWPWWDTLLNGDLKGIELALIPESAQKNGLNRIFPREASIAGAPKEVARNRDRLKKMAKSIEFHLTSERVDPHTSLRRQWTMIGETESQTDGPTIVWIGIETLEPLLNPQITRAERMLCHFRVACTVIHEFSHAIWHHTIQKEVMEDDDPTTNPEPYTGDEIWAEGFSMEVQLFGGLTLSFNSPTSNGIAGLPVAGFFQGEMSESLCPSLLYVETNPILLLDPPSGWDTPVYYPVPLPYFYNLHNSDLWNHVRKRDVTALHLGPKVLGIRDLGFAKYGQVNMPRPDNEETEDDIMTDDSMPEDVQDTIASENGRRRQVKKLLEALENPQNIPLASPALVGAEPNVESDAGTLSLDKFNEIVTFLRLNRFKLAMHTMHFNMGVHVLFAHITRAGLSISYEEFRAFLNNLKKDKKDQRMLLEVTTMSSGPLPTRATVAVLQNGWTGIDSVTQKPIPPAVTRPPHTKPSQLNLDWFTKCTDLVMDEDGPYGYFYQPDLFDFDIEKFRRLANQASLEIGTRGNFEFVGPLFQDCIREFEAQNYKWALGPPGIIRKLKNGWPVLAAGNKRKKPTAVRGVKNNKKQNKRVKR</sequence>
<name>A0A194X9V1_MOLSC</name>
<dbReference type="RefSeq" id="XP_018071264.1">
    <property type="nucleotide sequence ID" value="XM_018222552.1"/>
</dbReference>
<accession>A0A194X9V1</accession>
<gene>
    <name evidence="2" type="ORF">LY89DRAFT_782153</name>
</gene>
<evidence type="ECO:0000256" key="1">
    <source>
        <dbReference type="SAM" id="MobiDB-lite"/>
    </source>
</evidence>
<dbReference type="AlphaFoldDB" id="A0A194X9V1"/>
<dbReference type="EMBL" id="KQ947415">
    <property type="protein sequence ID" value="KUJ16909.1"/>
    <property type="molecule type" value="Genomic_DNA"/>
</dbReference>
<feature type="compositionally biased region" description="Acidic residues" evidence="1">
    <location>
        <begin position="443"/>
        <end position="454"/>
    </location>
</feature>
<feature type="region of interest" description="Disordered" evidence="1">
    <location>
        <begin position="720"/>
        <end position="741"/>
    </location>
</feature>
<keyword evidence="3" id="KW-1185">Reference proteome</keyword>
<evidence type="ECO:0000313" key="3">
    <source>
        <dbReference type="Proteomes" id="UP000070700"/>
    </source>
</evidence>
<organism evidence="2 3">
    <name type="scientific">Mollisia scopiformis</name>
    <name type="common">Conifer needle endophyte fungus</name>
    <name type="synonym">Phialocephala scopiformis</name>
    <dbReference type="NCBI Taxonomy" id="149040"/>
    <lineage>
        <taxon>Eukaryota</taxon>
        <taxon>Fungi</taxon>
        <taxon>Dikarya</taxon>
        <taxon>Ascomycota</taxon>
        <taxon>Pezizomycotina</taxon>
        <taxon>Leotiomycetes</taxon>
        <taxon>Helotiales</taxon>
        <taxon>Mollisiaceae</taxon>
        <taxon>Mollisia</taxon>
    </lineage>
</organism>
<evidence type="ECO:0000313" key="2">
    <source>
        <dbReference type="EMBL" id="KUJ16909.1"/>
    </source>
</evidence>
<dbReference type="GeneID" id="28832278"/>
<reference evidence="2 3" key="1">
    <citation type="submission" date="2015-10" db="EMBL/GenBank/DDBJ databases">
        <title>Full genome of DAOMC 229536 Phialocephala scopiformis, a fungal endophyte of spruce producing the potent anti-insectan compound rugulosin.</title>
        <authorList>
            <consortium name="DOE Joint Genome Institute"/>
            <person name="Walker A.K."/>
            <person name="Frasz S.L."/>
            <person name="Seifert K.A."/>
            <person name="Miller J.D."/>
            <person name="Mondo S.J."/>
            <person name="Labutti K."/>
            <person name="Lipzen A."/>
            <person name="Dockter R."/>
            <person name="Kennedy M."/>
            <person name="Grigoriev I.V."/>
            <person name="Spatafora J.W."/>
        </authorList>
    </citation>
    <scope>NUCLEOTIDE SEQUENCE [LARGE SCALE GENOMIC DNA]</scope>
    <source>
        <strain evidence="2 3">CBS 120377</strain>
    </source>
</reference>
<proteinExistence type="predicted"/>
<feature type="region of interest" description="Disordered" evidence="1">
    <location>
        <begin position="435"/>
        <end position="454"/>
    </location>
</feature>
<dbReference type="OrthoDB" id="10254945at2759"/>
<protein>
    <submittedName>
        <fullName evidence="2">Uncharacterized protein</fullName>
    </submittedName>
</protein>
<dbReference type="KEGG" id="psco:LY89DRAFT_782153"/>
<dbReference type="Proteomes" id="UP000070700">
    <property type="component" value="Unassembled WGS sequence"/>
</dbReference>
<dbReference type="InParanoid" id="A0A194X9V1"/>